<evidence type="ECO:0000256" key="1">
    <source>
        <dbReference type="ARBA" id="ARBA00022490"/>
    </source>
</evidence>
<dbReference type="GO" id="GO:0070043">
    <property type="term" value="F:rRNA (guanine-N7-)-methyltransferase activity"/>
    <property type="evidence" value="ECO:0007669"/>
    <property type="project" value="UniProtKB-UniRule"/>
</dbReference>
<sequence length="204" mass="22327">MSGFDAVAFQEATGVSRETLDRLIAYDGLLRKWQPKINLVGPSTLPDAWKRHFLDSAQLYPLLPEGTRVLVDLGSGAGFPGLVLAILGVPQVHLIESDVRKCAFLREVARVCEAPVTVHTKRIETVTGIEADVVTARALAPLADLFAWAHPFIGSRGKCLFLKGAALDDELTATTQYWTMEPERFDSRTDPSGAILRVSDLKRA</sequence>
<dbReference type="EMBL" id="FXAK01000007">
    <property type="protein sequence ID" value="SMF62709.1"/>
    <property type="molecule type" value="Genomic_DNA"/>
</dbReference>
<evidence type="ECO:0000256" key="3">
    <source>
        <dbReference type="ARBA" id="ARBA00022603"/>
    </source>
</evidence>
<feature type="binding site" evidence="6">
    <location>
        <position position="137"/>
    </location>
    <ligand>
        <name>S-adenosyl-L-methionine</name>
        <dbReference type="ChEBI" id="CHEBI:59789"/>
    </ligand>
</feature>
<feature type="binding site" evidence="6">
    <location>
        <position position="74"/>
    </location>
    <ligand>
        <name>S-adenosyl-L-methionine</name>
        <dbReference type="ChEBI" id="CHEBI:59789"/>
    </ligand>
</feature>
<keyword evidence="2 6" id="KW-0698">rRNA processing</keyword>
<dbReference type="InterPro" id="IPR029063">
    <property type="entry name" value="SAM-dependent_MTases_sf"/>
</dbReference>
<comment type="catalytic activity">
    <reaction evidence="6">
        <text>guanosine(527) in 16S rRNA + S-adenosyl-L-methionine = N(7)-methylguanosine(527) in 16S rRNA + S-adenosyl-L-homocysteine</text>
        <dbReference type="Rhea" id="RHEA:42732"/>
        <dbReference type="Rhea" id="RHEA-COMP:10209"/>
        <dbReference type="Rhea" id="RHEA-COMP:10210"/>
        <dbReference type="ChEBI" id="CHEBI:57856"/>
        <dbReference type="ChEBI" id="CHEBI:59789"/>
        <dbReference type="ChEBI" id="CHEBI:74269"/>
        <dbReference type="ChEBI" id="CHEBI:74480"/>
        <dbReference type="EC" id="2.1.1.170"/>
    </reaction>
</comment>
<dbReference type="GO" id="GO:0005829">
    <property type="term" value="C:cytosol"/>
    <property type="evidence" value="ECO:0007669"/>
    <property type="project" value="TreeGrafter"/>
</dbReference>
<accession>A0A1X7G266</accession>
<dbReference type="Pfam" id="PF02527">
    <property type="entry name" value="GidB"/>
    <property type="match status" value="1"/>
</dbReference>
<dbReference type="Gene3D" id="3.40.50.150">
    <property type="entry name" value="Vaccinia Virus protein VP39"/>
    <property type="match status" value="1"/>
</dbReference>
<dbReference type="EC" id="2.1.1.170" evidence="6"/>
<dbReference type="OrthoDB" id="9808773at2"/>
<dbReference type="InterPro" id="IPR003682">
    <property type="entry name" value="rRNA_ssu_MeTfrase_G"/>
</dbReference>
<keyword evidence="4 6" id="KW-0808">Transferase</keyword>
<comment type="function">
    <text evidence="6">Specifically methylates the N7 position of guanine in position 527 of 16S rRNA.</text>
</comment>
<comment type="caution">
    <text evidence="6">Lacks conserved residue(s) required for the propagation of feature annotation.</text>
</comment>
<protein>
    <recommendedName>
        <fullName evidence="6">Ribosomal RNA small subunit methyltransferase G</fullName>
        <ecNumber evidence="6">2.1.1.170</ecNumber>
    </recommendedName>
    <alternativeName>
        <fullName evidence="6">16S rRNA 7-methylguanosine methyltransferase</fullName>
        <shortName evidence="6">16S rRNA m7G methyltransferase</shortName>
    </alternativeName>
</protein>
<feature type="binding site" evidence="6">
    <location>
        <begin position="123"/>
        <end position="124"/>
    </location>
    <ligand>
        <name>S-adenosyl-L-methionine</name>
        <dbReference type="ChEBI" id="CHEBI:59789"/>
    </ligand>
</feature>
<dbReference type="RefSeq" id="WP_085086941.1">
    <property type="nucleotide sequence ID" value="NZ_FXAK01000007.1"/>
</dbReference>
<proteinExistence type="inferred from homology"/>
<comment type="similarity">
    <text evidence="6">Belongs to the methyltransferase superfamily. RNA methyltransferase RsmG family.</text>
</comment>
<dbReference type="Proteomes" id="UP000192936">
    <property type="component" value="Unassembled WGS sequence"/>
</dbReference>
<evidence type="ECO:0000313" key="8">
    <source>
        <dbReference type="Proteomes" id="UP000192936"/>
    </source>
</evidence>
<reference evidence="7 8" key="1">
    <citation type="submission" date="2017-04" db="EMBL/GenBank/DDBJ databases">
        <authorList>
            <person name="Afonso C.L."/>
            <person name="Miller P.J."/>
            <person name="Scott M.A."/>
            <person name="Spackman E."/>
            <person name="Goraichik I."/>
            <person name="Dimitrov K.M."/>
            <person name="Suarez D.L."/>
            <person name="Swayne D.E."/>
        </authorList>
    </citation>
    <scope>NUCLEOTIDE SEQUENCE [LARGE SCALE GENOMIC DNA]</scope>
    <source>
        <strain evidence="7 8">A2P</strain>
    </source>
</reference>
<name>A0A1X7G266_9PROT</name>
<comment type="subcellular location">
    <subcellularLocation>
        <location evidence="6">Cytoplasm</location>
    </subcellularLocation>
</comment>
<keyword evidence="3 6" id="KW-0489">Methyltransferase</keyword>
<organism evidence="7 8">
    <name type="scientific">Azospirillum oryzae</name>
    <dbReference type="NCBI Taxonomy" id="286727"/>
    <lineage>
        <taxon>Bacteria</taxon>
        <taxon>Pseudomonadati</taxon>
        <taxon>Pseudomonadota</taxon>
        <taxon>Alphaproteobacteria</taxon>
        <taxon>Rhodospirillales</taxon>
        <taxon>Azospirillaceae</taxon>
        <taxon>Azospirillum</taxon>
    </lineage>
</organism>
<evidence type="ECO:0000256" key="2">
    <source>
        <dbReference type="ARBA" id="ARBA00022552"/>
    </source>
</evidence>
<dbReference type="HAMAP" id="MF_00074">
    <property type="entry name" value="16SrRNA_methyltr_G"/>
    <property type="match status" value="1"/>
</dbReference>
<evidence type="ECO:0000256" key="4">
    <source>
        <dbReference type="ARBA" id="ARBA00022679"/>
    </source>
</evidence>
<dbReference type="PANTHER" id="PTHR31760:SF0">
    <property type="entry name" value="S-ADENOSYL-L-METHIONINE-DEPENDENT METHYLTRANSFERASES SUPERFAMILY PROTEIN"/>
    <property type="match status" value="1"/>
</dbReference>
<dbReference type="PANTHER" id="PTHR31760">
    <property type="entry name" value="S-ADENOSYL-L-METHIONINE-DEPENDENT METHYLTRANSFERASES SUPERFAMILY PROTEIN"/>
    <property type="match status" value="1"/>
</dbReference>
<dbReference type="STRING" id="286727.SAMN02982917_3135"/>
<keyword evidence="1 6" id="KW-0963">Cytoplasm</keyword>
<evidence type="ECO:0000256" key="5">
    <source>
        <dbReference type="ARBA" id="ARBA00022691"/>
    </source>
</evidence>
<dbReference type="AlphaFoldDB" id="A0A1X7G266"/>
<dbReference type="NCBIfam" id="TIGR00138">
    <property type="entry name" value="rsmG_gidB"/>
    <property type="match status" value="1"/>
</dbReference>
<evidence type="ECO:0000256" key="6">
    <source>
        <dbReference type="HAMAP-Rule" id="MF_00074"/>
    </source>
</evidence>
<keyword evidence="5 6" id="KW-0949">S-adenosyl-L-methionine</keyword>
<feature type="binding site" evidence="6">
    <location>
        <position position="79"/>
    </location>
    <ligand>
        <name>S-adenosyl-L-methionine</name>
        <dbReference type="ChEBI" id="CHEBI:59789"/>
    </ligand>
</feature>
<evidence type="ECO:0000313" key="7">
    <source>
        <dbReference type="EMBL" id="SMF62709.1"/>
    </source>
</evidence>
<dbReference type="PIRSF" id="PIRSF003078">
    <property type="entry name" value="GidB"/>
    <property type="match status" value="1"/>
</dbReference>
<dbReference type="SUPFAM" id="SSF53335">
    <property type="entry name" value="S-adenosyl-L-methionine-dependent methyltransferases"/>
    <property type="match status" value="1"/>
</dbReference>
<gene>
    <name evidence="6" type="primary">rsmG</name>
    <name evidence="7" type="ORF">SAMN02982917_3135</name>
</gene>